<dbReference type="Proteomes" id="UP000273516">
    <property type="component" value="Unassembled WGS sequence"/>
</dbReference>
<evidence type="ECO:0000313" key="2">
    <source>
        <dbReference type="Proteomes" id="UP000273516"/>
    </source>
</evidence>
<dbReference type="AlphaFoldDB" id="A0A3M0MD39"/>
<sequence length="271" mass="30632">MTLPISFGLGGIAGWKVLQRMEERQKEILAKDPVIQRQTDHFRDRLEITGTAEELVGDYRMLSVALGAFGLHDDIGNKAFIKKVMESDLDDRKSLANRLTDKRYLRLAEAFGFHDRDAQTEHPEDAKKPASKADLADRISSAFLDREFERRVGLGDESLRLALNAQREIESFSTRDSSDKTLWYEVLGSPPLRKVFETAFGYGTQFGKLPLDRQLKEMMKGAERLIGSSSFKTMAEPENTEKLIRNFLVRSEIATITGQNRFSAALALLSQ</sequence>
<protein>
    <submittedName>
        <fullName evidence="1">DUF1217 domain-containing protein</fullName>
    </submittedName>
</protein>
<comment type="caution">
    <text evidence="1">The sequence shown here is derived from an EMBL/GenBank/DDBJ whole genome shotgun (WGS) entry which is preliminary data.</text>
</comment>
<dbReference type="InterPro" id="IPR023157">
    <property type="entry name" value="AGR-C-984p-like_sf"/>
</dbReference>
<evidence type="ECO:0000313" key="1">
    <source>
        <dbReference type="EMBL" id="RMC35531.1"/>
    </source>
</evidence>
<reference evidence="1 2" key="1">
    <citation type="submission" date="2018-07" db="EMBL/GenBank/DDBJ databases">
        <authorList>
            <person name="Zhang Y."/>
            <person name="Wang L."/>
            <person name="Ma S."/>
        </authorList>
    </citation>
    <scope>NUCLEOTIDE SEQUENCE [LARGE SCALE GENOMIC DNA]</scope>
    <source>
        <strain evidence="1 2">4-2</strain>
    </source>
</reference>
<dbReference type="SUPFAM" id="SSF158837">
    <property type="entry name" value="AGR C 984p-like"/>
    <property type="match status" value="1"/>
</dbReference>
<dbReference type="RefSeq" id="WP_122112153.1">
    <property type="nucleotide sequence ID" value="NZ_QOKZ01000003.1"/>
</dbReference>
<dbReference type="InterPro" id="IPR010626">
    <property type="entry name" value="DUF1217"/>
</dbReference>
<gene>
    <name evidence="1" type="ORF">C9E81_09900</name>
</gene>
<name>A0A3M0MD39_9RHOB</name>
<dbReference type="Gene3D" id="1.10.3700.10">
    <property type="entry name" value="AGR C 984p-like"/>
    <property type="match status" value="1"/>
</dbReference>
<accession>A0A3M0MD39</accession>
<keyword evidence="2" id="KW-1185">Reference proteome</keyword>
<dbReference type="OrthoDB" id="7824597at2"/>
<dbReference type="EMBL" id="QOKZ01000003">
    <property type="protein sequence ID" value="RMC35531.1"/>
    <property type="molecule type" value="Genomic_DNA"/>
</dbReference>
<organism evidence="1 2">
    <name type="scientific">Paracoccus alkanivorans</name>
    <dbReference type="NCBI Taxonomy" id="2116655"/>
    <lineage>
        <taxon>Bacteria</taxon>
        <taxon>Pseudomonadati</taxon>
        <taxon>Pseudomonadota</taxon>
        <taxon>Alphaproteobacteria</taxon>
        <taxon>Rhodobacterales</taxon>
        <taxon>Paracoccaceae</taxon>
        <taxon>Paracoccus</taxon>
    </lineage>
</organism>
<proteinExistence type="predicted"/>
<dbReference type="Pfam" id="PF06748">
    <property type="entry name" value="DUF1217"/>
    <property type="match status" value="1"/>
</dbReference>